<dbReference type="AlphaFoldDB" id="A0A1H2JDP9"/>
<gene>
    <name evidence="2" type="ORF">SAMN04488563_2554</name>
</gene>
<evidence type="ECO:0000259" key="1">
    <source>
        <dbReference type="Pfam" id="PF26571"/>
    </source>
</evidence>
<proteinExistence type="predicted"/>
<feature type="domain" description="ARB-07466-like C-terminal" evidence="1">
    <location>
        <begin position="198"/>
        <end position="309"/>
    </location>
</feature>
<protein>
    <recommendedName>
        <fullName evidence="1">ARB-07466-like C-terminal domain-containing protein</fullName>
    </recommendedName>
</protein>
<organism evidence="2 3">
    <name type="scientific">Jiangella alkaliphila</name>
    <dbReference type="NCBI Taxonomy" id="419479"/>
    <lineage>
        <taxon>Bacteria</taxon>
        <taxon>Bacillati</taxon>
        <taxon>Actinomycetota</taxon>
        <taxon>Actinomycetes</taxon>
        <taxon>Jiangellales</taxon>
        <taxon>Jiangellaceae</taxon>
        <taxon>Jiangella</taxon>
    </lineage>
</organism>
<accession>A0A1H2JDP9</accession>
<keyword evidence="3" id="KW-1185">Reference proteome</keyword>
<dbReference type="STRING" id="419479.SAMN04488563_2554"/>
<sequence>MSRAARLTATIGTLLALGGCVAALLIWWVGGDNNPLVRRNDCRVTVDGRTVALAPEQARHAATIAAVALERELPARAVTIALATAYQESDIYNIDYGDRDSLGLFQQRPSQGWGTPEQVQDPVYAAGAFYDALVDIPNYRDLEITVAAQEVQRSAFPDAYADHEDDARVLASALTGNSEAAFSCAFRAADYSAQAEGEDGLTDRARAVRDQLAGRFDDLDIGGFEPGGVDSGHIEGSAHYDGRALDVMFEPYDNADVNRRGWAVAHWAVANAQELGIATVIYDDRIWSARRSDEGWREYTHPSGATTDVTLRHLDHVHIDVAEGS</sequence>
<dbReference type="PROSITE" id="PS51257">
    <property type="entry name" value="PROKAR_LIPOPROTEIN"/>
    <property type="match status" value="1"/>
</dbReference>
<dbReference type="EMBL" id="LT629791">
    <property type="protein sequence ID" value="SDU54228.1"/>
    <property type="molecule type" value="Genomic_DNA"/>
</dbReference>
<dbReference type="InterPro" id="IPR058593">
    <property type="entry name" value="ARB_07466-like_C"/>
</dbReference>
<name>A0A1H2JDP9_9ACTN</name>
<dbReference type="Proteomes" id="UP000182977">
    <property type="component" value="Chromosome I"/>
</dbReference>
<dbReference type="RefSeq" id="WP_046769096.1">
    <property type="nucleotide sequence ID" value="NZ_KQ061230.1"/>
</dbReference>
<dbReference type="Pfam" id="PF26571">
    <property type="entry name" value="VldE"/>
    <property type="match status" value="1"/>
</dbReference>
<reference evidence="3" key="1">
    <citation type="submission" date="2016-10" db="EMBL/GenBank/DDBJ databases">
        <authorList>
            <person name="Varghese N."/>
            <person name="Submissions S."/>
        </authorList>
    </citation>
    <scope>NUCLEOTIDE SEQUENCE [LARGE SCALE GENOMIC DNA]</scope>
    <source>
        <strain evidence="3">DSM 45079</strain>
    </source>
</reference>
<evidence type="ECO:0000313" key="2">
    <source>
        <dbReference type="EMBL" id="SDU54228.1"/>
    </source>
</evidence>
<evidence type="ECO:0000313" key="3">
    <source>
        <dbReference type="Proteomes" id="UP000182977"/>
    </source>
</evidence>